<dbReference type="GO" id="GO:0008270">
    <property type="term" value="F:zinc ion binding"/>
    <property type="evidence" value="ECO:0007669"/>
    <property type="project" value="InterPro"/>
</dbReference>
<proteinExistence type="predicted"/>
<dbReference type="CDD" id="cd12148">
    <property type="entry name" value="fungal_TF_MHR"/>
    <property type="match status" value="1"/>
</dbReference>
<dbReference type="Proteomes" id="UP000290900">
    <property type="component" value="Unassembled WGS sequence"/>
</dbReference>
<evidence type="ECO:0000256" key="6">
    <source>
        <dbReference type="ARBA" id="ARBA00023242"/>
    </source>
</evidence>
<dbReference type="Pfam" id="PF00172">
    <property type="entry name" value="Zn_clus"/>
    <property type="match status" value="1"/>
</dbReference>
<dbReference type="InterPro" id="IPR051430">
    <property type="entry name" value="Fungal_TF_Env_Response"/>
</dbReference>
<dbReference type="EMBL" id="CAACVR010000067">
    <property type="protein sequence ID" value="VEU23972.1"/>
    <property type="molecule type" value="Genomic_DNA"/>
</dbReference>
<dbReference type="CDD" id="cd00067">
    <property type="entry name" value="GAL4"/>
    <property type="match status" value="1"/>
</dbReference>
<keyword evidence="3" id="KW-0805">Transcription regulation</keyword>
<evidence type="ECO:0000256" key="4">
    <source>
        <dbReference type="ARBA" id="ARBA00023125"/>
    </source>
</evidence>
<dbReference type="SUPFAM" id="SSF57701">
    <property type="entry name" value="Zn2/Cys6 DNA-binding domain"/>
    <property type="match status" value="1"/>
</dbReference>
<reference evidence="9 10" key="1">
    <citation type="submission" date="2018-12" db="EMBL/GenBank/DDBJ databases">
        <authorList>
            <person name="Tiukova I."/>
            <person name="Dainat J."/>
        </authorList>
    </citation>
    <scope>NUCLEOTIDE SEQUENCE [LARGE SCALE GENOMIC DNA]</scope>
</reference>
<name>A0A448YST0_BRENA</name>
<keyword evidence="10" id="KW-1185">Reference proteome</keyword>
<evidence type="ECO:0000259" key="8">
    <source>
        <dbReference type="PROSITE" id="PS50048"/>
    </source>
</evidence>
<protein>
    <submittedName>
        <fullName evidence="9">DEKNAAC105274</fullName>
    </submittedName>
</protein>
<dbReference type="Gene3D" id="4.10.240.10">
    <property type="entry name" value="Zn(2)-C6 fungal-type DNA-binding domain"/>
    <property type="match status" value="1"/>
</dbReference>
<feature type="domain" description="Zn(2)-C6 fungal-type" evidence="8">
    <location>
        <begin position="54"/>
        <end position="85"/>
    </location>
</feature>
<evidence type="ECO:0000313" key="9">
    <source>
        <dbReference type="EMBL" id="VEU23972.1"/>
    </source>
</evidence>
<keyword evidence="5" id="KW-0804">Transcription</keyword>
<keyword evidence="6" id="KW-0539">Nucleus</keyword>
<feature type="region of interest" description="Disordered" evidence="7">
    <location>
        <begin position="16"/>
        <end position="50"/>
    </location>
</feature>
<feature type="compositionally biased region" description="Low complexity" evidence="7">
    <location>
        <begin position="25"/>
        <end position="43"/>
    </location>
</feature>
<keyword evidence="2" id="KW-0862">Zinc</keyword>
<gene>
    <name evidence="9" type="ORF">BRENAR_LOCUS4701</name>
</gene>
<sequence length="978" mass="110725">MSGGFNGSVDGSVNGSLHGVANTNGSSSSGSVSSASLGSSGSGVKKTRNRIPTSCENCRRRKLKCDRRRPCGNCVRSHNESLCKYAAPPTEISPKAKLVNEIFQLKMRIKKLEKILELNNIDPTEYSNISLVLGSDKGSSGLSSPDSLDDPIVSLTDKFDQMVIKGNRLLHSGTTTYMAFITADKRLSRLYEKFFYRHQTTYHDYEKAMHTKASDFPGQCIDSTLTLLTESAYNDMNVCKMEHMTMPGSEKTFEEKSPASNPTQETLRILGRINRKIPPLFALNALVDNFFNRVYGMIPFVDETTFRKELSYTLVETTNGGCRLAITHVQNASIVSLLLIILRFSYLAVNVRDLTENPRLIDSPDLVALIKQNIEIDPSFIGLAKDLLMSMPQQDSVFKKVTLRNIQVLLLLRLYQSYSPELNEENQENAINLAMIIEMVRVYGVNRDPSHFPNVMKNERFNNISRRMFYELFYLDALNSYDYGCPLMIHDDEFDVELPRLNEQDNRIIRNFKKGASVEVTPSKIKEVFIEKSINDATSLRFEATKLLRDGVRTFQKVNEGSKRSSLDSAVRNIETFLSDRLPSITSMVRNSEIEDGSAGIDALFQIFKIPMFRIFELRMSLLSVVNTFYYLLYLNEDEGMTAVKMDCAVKATETSLVLFKNAVDYLEYFTESETLSGDTKTHTNYRKFSQKLEPFLLTRSLSFFQRSMLWLCSVFLGCIEGRGLQFRDLLSRFRSSTDTLMTLDWFNLDLAHGTSEQYLFLLFHYIKHFYFLCFSLRDQFFACWRNSMGVKLFINCLKDTDESMFKRFIDPNLVFSQAGAGMRMGMVHMDQVAVEPSPIPTPPGTSLEDLVNSDLNDFLEFDGRQNVDDILSGNLEEAIDSILEEDGKYTQAVNNFGLFTSGLAEQDVLFGNTANVPARGDEIKSSLSSSKSPFDVDHFGSVSTGGTYMEDSPLIKEKQVNLNDLLKRLQQEPGFEV</sequence>
<dbReference type="GO" id="GO:0000978">
    <property type="term" value="F:RNA polymerase II cis-regulatory region sequence-specific DNA binding"/>
    <property type="evidence" value="ECO:0007669"/>
    <property type="project" value="TreeGrafter"/>
</dbReference>
<evidence type="ECO:0000256" key="5">
    <source>
        <dbReference type="ARBA" id="ARBA00023163"/>
    </source>
</evidence>
<dbReference type="PANTHER" id="PTHR31944">
    <property type="entry name" value="HEME-RESPONSIVE ZINC FINGER TRANSCRIPTION FACTOR HAP1"/>
    <property type="match status" value="1"/>
</dbReference>
<dbReference type="PROSITE" id="PS00463">
    <property type="entry name" value="ZN2_CY6_FUNGAL_1"/>
    <property type="match status" value="1"/>
</dbReference>
<dbReference type="InterPro" id="IPR036864">
    <property type="entry name" value="Zn2-C6_fun-type_DNA-bd_sf"/>
</dbReference>
<evidence type="ECO:0000256" key="3">
    <source>
        <dbReference type="ARBA" id="ARBA00023015"/>
    </source>
</evidence>
<dbReference type="STRING" id="13370.A0A448YST0"/>
<dbReference type="Pfam" id="PF04082">
    <property type="entry name" value="Fungal_trans"/>
    <property type="match status" value="1"/>
</dbReference>
<dbReference type="GO" id="GO:0001228">
    <property type="term" value="F:DNA-binding transcription activator activity, RNA polymerase II-specific"/>
    <property type="evidence" value="ECO:0007669"/>
    <property type="project" value="TreeGrafter"/>
</dbReference>
<dbReference type="PANTHER" id="PTHR31944:SF131">
    <property type="entry name" value="HEME-RESPONSIVE ZINC FINGER TRANSCRIPTION FACTOR HAP1"/>
    <property type="match status" value="1"/>
</dbReference>
<dbReference type="InterPro" id="IPR001138">
    <property type="entry name" value="Zn2Cys6_DnaBD"/>
</dbReference>
<dbReference type="InterPro" id="IPR007219">
    <property type="entry name" value="XnlR_reg_dom"/>
</dbReference>
<evidence type="ECO:0000256" key="1">
    <source>
        <dbReference type="ARBA" id="ARBA00022723"/>
    </source>
</evidence>
<dbReference type="GO" id="GO:0006351">
    <property type="term" value="P:DNA-templated transcription"/>
    <property type="evidence" value="ECO:0007669"/>
    <property type="project" value="InterPro"/>
</dbReference>
<dbReference type="SMART" id="SM00066">
    <property type="entry name" value="GAL4"/>
    <property type="match status" value="1"/>
</dbReference>
<dbReference type="AlphaFoldDB" id="A0A448YST0"/>
<organism evidence="9 10">
    <name type="scientific">Brettanomyces naardenensis</name>
    <name type="common">Yeast</name>
    <dbReference type="NCBI Taxonomy" id="13370"/>
    <lineage>
        <taxon>Eukaryota</taxon>
        <taxon>Fungi</taxon>
        <taxon>Dikarya</taxon>
        <taxon>Ascomycota</taxon>
        <taxon>Saccharomycotina</taxon>
        <taxon>Pichiomycetes</taxon>
        <taxon>Pichiales</taxon>
        <taxon>Pichiaceae</taxon>
        <taxon>Brettanomyces</taxon>
    </lineage>
</organism>
<dbReference type="OrthoDB" id="4159781at2759"/>
<evidence type="ECO:0000313" key="10">
    <source>
        <dbReference type="Proteomes" id="UP000290900"/>
    </source>
</evidence>
<evidence type="ECO:0000256" key="2">
    <source>
        <dbReference type="ARBA" id="ARBA00022833"/>
    </source>
</evidence>
<keyword evidence="1" id="KW-0479">Metal-binding</keyword>
<evidence type="ECO:0000256" key="7">
    <source>
        <dbReference type="SAM" id="MobiDB-lite"/>
    </source>
</evidence>
<dbReference type="InParanoid" id="A0A448YST0"/>
<keyword evidence="4" id="KW-0238">DNA-binding</keyword>
<dbReference type="PROSITE" id="PS50048">
    <property type="entry name" value="ZN2_CY6_FUNGAL_2"/>
    <property type="match status" value="1"/>
</dbReference>
<accession>A0A448YST0</accession>
<dbReference type="GO" id="GO:0005634">
    <property type="term" value="C:nucleus"/>
    <property type="evidence" value="ECO:0007669"/>
    <property type="project" value="TreeGrafter"/>
</dbReference>